<feature type="transmembrane region" description="Helical" evidence="2">
    <location>
        <begin position="189"/>
        <end position="212"/>
    </location>
</feature>
<dbReference type="EMBL" id="JH821812">
    <property type="protein sequence ID" value="EKC36181.1"/>
    <property type="molecule type" value="Genomic_DNA"/>
</dbReference>
<dbReference type="AlphaFoldDB" id="K1RP68"/>
<dbReference type="InParanoid" id="K1RP68"/>
<keyword evidence="2" id="KW-1133">Transmembrane helix</keyword>
<feature type="compositionally biased region" description="Basic and acidic residues" evidence="1">
    <location>
        <begin position="1"/>
        <end position="10"/>
    </location>
</feature>
<evidence type="ECO:0000256" key="1">
    <source>
        <dbReference type="SAM" id="MobiDB-lite"/>
    </source>
</evidence>
<keyword evidence="2" id="KW-0472">Membrane</keyword>
<dbReference type="HOGENOM" id="CLU_1200859_0_0_1"/>
<sequence length="231" mass="25904">MSCFHEDSSRRAQGLESTHPYPDAKDEAKVHNHHQDVSPMVQALGRHSGGSGSVSVYCGRLSLYHAAREISYYYPHSLTEDKYPGGLKDSADSWKRRGRESSQVRLCQTAAIAFSLFTIIAGITAWAIIVEMEEGDGTSSNSNIPYCLSCISFYLGSWPCGLVAFIMAYKADDSMERGDVIRYRLYHSVGLILGVIGIFLGLAAFALFYKYVFPVWYLYLYLTVEPEYKFP</sequence>
<protein>
    <submittedName>
        <fullName evidence="3">Uncharacterized protein</fullName>
    </submittedName>
</protein>
<keyword evidence="2" id="KW-0812">Transmembrane</keyword>
<proteinExistence type="predicted"/>
<reference evidence="3" key="1">
    <citation type="journal article" date="2012" name="Nature">
        <title>The oyster genome reveals stress adaptation and complexity of shell formation.</title>
        <authorList>
            <person name="Zhang G."/>
            <person name="Fang X."/>
            <person name="Guo X."/>
            <person name="Li L."/>
            <person name="Luo R."/>
            <person name="Xu F."/>
            <person name="Yang P."/>
            <person name="Zhang L."/>
            <person name="Wang X."/>
            <person name="Qi H."/>
            <person name="Xiong Z."/>
            <person name="Que H."/>
            <person name="Xie Y."/>
            <person name="Holland P.W."/>
            <person name="Paps J."/>
            <person name="Zhu Y."/>
            <person name="Wu F."/>
            <person name="Chen Y."/>
            <person name="Wang J."/>
            <person name="Peng C."/>
            <person name="Meng J."/>
            <person name="Yang L."/>
            <person name="Liu J."/>
            <person name="Wen B."/>
            <person name="Zhang N."/>
            <person name="Huang Z."/>
            <person name="Zhu Q."/>
            <person name="Feng Y."/>
            <person name="Mount A."/>
            <person name="Hedgecock D."/>
            <person name="Xu Z."/>
            <person name="Liu Y."/>
            <person name="Domazet-Loso T."/>
            <person name="Du Y."/>
            <person name="Sun X."/>
            <person name="Zhang S."/>
            <person name="Liu B."/>
            <person name="Cheng P."/>
            <person name="Jiang X."/>
            <person name="Li J."/>
            <person name="Fan D."/>
            <person name="Wang W."/>
            <person name="Fu W."/>
            <person name="Wang T."/>
            <person name="Wang B."/>
            <person name="Zhang J."/>
            <person name="Peng Z."/>
            <person name="Li Y."/>
            <person name="Li N."/>
            <person name="Wang J."/>
            <person name="Chen M."/>
            <person name="He Y."/>
            <person name="Tan F."/>
            <person name="Song X."/>
            <person name="Zheng Q."/>
            <person name="Huang R."/>
            <person name="Yang H."/>
            <person name="Du X."/>
            <person name="Chen L."/>
            <person name="Yang M."/>
            <person name="Gaffney P.M."/>
            <person name="Wang S."/>
            <person name="Luo L."/>
            <person name="She Z."/>
            <person name="Ming Y."/>
            <person name="Huang W."/>
            <person name="Zhang S."/>
            <person name="Huang B."/>
            <person name="Zhang Y."/>
            <person name="Qu T."/>
            <person name="Ni P."/>
            <person name="Miao G."/>
            <person name="Wang J."/>
            <person name="Wang Q."/>
            <person name="Steinberg C.E."/>
            <person name="Wang H."/>
            <person name="Li N."/>
            <person name="Qian L."/>
            <person name="Zhang G."/>
            <person name="Li Y."/>
            <person name="Yang H."/>
            <person name="Liu X."/>
            <person name="Wang J."/>
            <person name="Yin Y."/>
            <person name="Wang J."/>
        </authorList>
    </citation>
    <scope>NUCLEOTIDE SEQUENCE [LARGE SCALE GENOMIC DNA]</scope>
    <source>
        <strain evidence="3">05x7-T-G4-1.051#20</strain>
    </source>
</reference>
<feature type="compositionally biased region" description="Basic and acidic residues" evidence="1">
    <location>
        <begin position="22"/>
        <end position="34"/>
    </location>
</feature>
<evidence type="ECO:0000313" key="3">
    <source>
        <dbReference type="EMBL" id="EKC36181.1"/>
    </source>
</evidence>
<feature type="transmembrane region" description="Helical" evidence="2">
    <location>
        <begin position="106"/>
        <end position="128"/>
    </location>
</feature>
<gene>
    <name evidence="3" type="ORF">CGI_10020248</name>
</gene>
<feature type="transmembrane region" description="Helical" evidence="2">
    <location>
        <begin position="143"/>
        <end position="168"/>
    </location>
</feature>
<organism evidence="3">
    <name type="scientific">Magallana gigas</name>
    <name type="common">Pacific oyster</name>
    <name type="synonym">Crassostrea gigas</name>
    <dbReference type="NCBI Taxonomy" id="29159"/>
    <lineage>
        <taxon>Eukaryota</taxon>
        <taxon>Metazoa</taxon>
        <taxon>Spiralia</taxon>
        <taxon>Lophotrochozoa</taxon>
        <taxon>Mollusca</taxon>
        <taxon>Bivalvia</taxon>
        <taxon>Autobranchia</taxon>
        <taxon>Pteriomorphia</taxon>
        <taxon>Ostreida</taxon>
        <taxon>Ostreoidea</taxon>
        <taxon>Ostreidae</taxon>
        <taxon>Magallana</taxon>
    </lineage>
</organism>
<name>K1RP68_MAGGI</name>
<accession>K1RP68</accession>
<feature type="region of interest" description="Disordered" evidence="1">
    <location>
        <begin position="1"/>
        <end position="34"/>
    </location>
</feature>
<evidence type="ECO:0000256" key="2">
    <source>
        <dbReference type="SAM" id="Phobius"/>
    </source>
</evidence>